<evidence type="ECO:0000313" key="2">
    <source>
        <dbReference type="EMBL" id="OCF29769.1"/>
    </source>
</evidence>
<dbReference type="KEGG" id="kbi:30205681"/>
<feature type="compositionally biased region" description="Low complexity" evidence="1">
    <location>
        <begin position="8"/>
        <end position="20"/>
    </location>
</feature>
<gene>
    <name evidence="2" type="ORF">I302_01282</name>
    <name evidence="3" type="ORF">I302_102595</name>
</gene>
<reference evidence="3" key="2">
    <citation type="submission" date="2013-07" db="EMBL/GenBank/DDBJ databases">
        <authorList>
            <consortium name="The Broad Institute Genome Sequencing Platform"/>
            <person name="Cuomo C."/>
            <person name="Litvintseva A."/>
            <person name="Chen Y."/>
            <person name="Heitman J."/>
            <person name="Sun S."/>
            <person name="Springer D."/>
            <person name="Dromer F."/>
            <person name="Young S.K."/>
            <person name="Zeng Q."/>
            <person name="Gargeya S."/>
            <person name="Fitzgerald M."/>
            <person name="Abouelleil A."/>
            <person name="Alvarado L."/>
            <person name="Berlin A.M."/>
            <person name="Chapman S.B."/>
            <person name="Dewar J."/>
            <person name="Goldberg J."/>
            <person name="Griggs A."/>
            <person name="Gujja S."/>
            <person name="Hansen M."/>
            <person name="Howarth C."/>
            <person name="Imamovic A."/>
            <person name="Larimer J."/>
            <person name="McCowan C."/>
            <person name="Murphy C."/>
            <person name="Pearson M."/>
            <person name="Priest M."/>
            <person name="Roberts A."/>
            <person name="Saif S."/>
            <person name="Shea T."/>
            <person name="Sykes S."/>
            <person name="Wortman J."/>
            <person name="Nusbaum C."/>
            <person name="Birren B."/>
        </authorList>
    </citation>
    <scope>NUCLEOTIDE SEQUENCE</scope>
    <source>
        <strain evidence="3">CBS 10118</strain>
    </source>
</reference>
<dbReference type="Proteomes" id="UP000092730">
    <property type="component" value="Chromosome 1"/>
</dbReference>
<dbReference type="EMBL" id="KI894018">
    <property type="protein sequence ID" value="OCF29769.1"/>
    <property type="molecule type" value="Genomic_DNA"/>
</dbReference>
<feature type="region of interest" description="Disordered" evidence="1">
    <location>
        <begin position="1"/>
        <end position="86"/>
    </location>
</feature>
<name>A0A1B9GFH4_9TREE</name>
<organism evidence="2">
    <name type="scientific">Kwoniella bestiolae CBS 10118</name>
    <dbReference type="NCBI Taxonomy" id="1296100"/>
    <lineage>
        <taxon>Eukaryota</taxon>
        <taxon>Fungi</taxon>
        <taxon>Dikarya</taxon>
        <taxon>Basidiomycota</taxon>
        <taxon>Agaricomycotina</taxon>
        <taxon>Tremellomycetes</taxon>
        <taxon>Tremellales</taxon>
        <taxon>Cryptococcaceae</taxon>
        <taxon>Kwoniella</taxon>
    </lineage>
</organism>
<sequence length="620" mass="72418">MPPRKKAPTTSKKAAPAKGKSAGKKTTHPSAKTATTNKRTTRTSLRERSSDVAISVDEEEPEADGIASPAVQVDEADEAPAPRPSPFPDEVLKRIFGFCLEEEKEGCYVAQKTLAILLKVNNLFLKIARPILYRSPTVINTESFFLGSHRSLRDDMPYFFGPTNEPGGMLGYFRRCIGGKDTKLPLLDKVRHLRLLSPIVPKFVDGEEQPITRDYLKTFLEDDRYVEGDIYDETLEILEINRVKRLITPNLDSLSVGSTMRIDLEDYKDDKDIMNGIVNVELQLGLGILTLREDLWKRCQPVEWVEYQKEITGTYRPEKLKRSPMRSNRHSREDQYIPEIHACHTTLLEPFWVIWGSINKLILRKTTEKDIQWNKMFWNYLVDKGYKTAEMMESLRSSEDHVRLFYMDVDEMNTERTKNLIVNTLSFSHPNRFTIPKITAKLKRKLEDETALEVYGYEVVHGLESQDQYDEIWSRRKEIIEKDWKKDKKVDMAYVKEQIELDGYNIENDEFNAPRRQVQQPFEDEIEIDIDESTPLCNEEKQQRLKEAKVRFWLTFQDREIIRSLQSIFKYKDRKWTNGNESEGFIVRFRPMCNMLAPGQSCVQKRLDPEWDNTDHFFVL</sequence>
<reference evidence="2" key="1">
    <citation type="submission" date="2013-07" db="EMBL/GenBank/DDBJ databases">
        <title>The Genome Sequence of Cryptococcus bestiolae CBS10118.</title>
        <authorList>
            <consortium name="The Broad Institute Genome Sequencing Platform"/>
            <person name="Cuomo C."/>
            <person name="Litvintseva A."/>
            <person name="Chen Y."/>
            <person name="Heitman J."/>
            <person name="Sun S."/>
            <person name="Springer D."/>
            <person name="Dromer F."/>
            <person name="Young S.K."/>
            <person name="Zeng Q."/>
            <person name="Gargeya S."/>
            <person name="Fitzgerald M."/>
            <person name="Abouelleil A."/>
            <person name="Alvarado L."/>
            <person name="Berlin A.M."/>
            <person name="Chapman S.B."/>
            <person name="Dewar J."/>
            <person name="Goldberg J."/>
            <person name="Griggs A."/>
            <person name="Gujja S."/>
            <person name="Hansen M."/>
            <person name="Howarth C."/>
            <person name="Imamovic A."/>
            <person name="Larimer J."/>
            <person name="McCowan C."/>
            <person name="Murphy C."/>
            <person name="Pearson M."/>
            <person name="Priest M."/>
            <person name="Roberts A."/>
            <person name="Saif S."/>
            <person name="Shea T."/>
            <person name="Sykes S."/>
            <person name="Wortman J."/>
            <person name="Nusbaum C."/>
            <person name="Birren B."/>
        </authorList>
    </citation>
    <scope>NUCLEOTIDE SEQUENCE [LARGE SCALE GENOMIC DNA]</scope>
    <source>
        <strain evidence="2">CBS 10118</strain>
    </source>
</reference>
<evidence type="ECO:0000256" key="1">
    <source>
        <dbReference type="SAM" id="MobiDB-lite"/>
    </source>
</evidence>
<evidence type="ECO:0000313" key="3">
    <source>
        <dbReference type="EMBL" id="WVW80609.1"/>
    </source>
</evidence>
<accession>A0A1B9GFH4</accession>
<keyword evidence="4" id="KW-1185">Reference proteome</keyword>
<dbReference type="OrthoDB" id="2563519at2759"/>
<evidence type="ECO:0000313" key="4">
    <source>
        <dbReference type="Proteomes" id="UP000092730"/>
    </source>
</evidence>
<protein>
    <submittedName>
        <fullName evidence="2">Uncharacterized protein</fullName>
    </submittedName>
</protein>
<dbReference type="EMBL" id="CP144541">
    <property type="protein sequence ID" value="WVW80609.1"/>
    <property type="molecule type" value="Genomic_DNA"/>
</dbReference>
<dbReference type="VEuPathDB" id="FungiDB:I302_01282"/>
<dbReference type="RefSeq" id="XP_019050839.1">
    <property type="nucleotide sequence ID" value="XM_019187961.1"/>
</dbReference>
<dbReference type="AlphaFoldDB" id="A0A1B9GFH4"/>
<reference evidence="3" key="4">
    <citation type="submission" date="2024-02" db="EMBL/GenBank/DDBJ databases">
        <title>Comparative genomics of Cryptococcus and Kwoniella reveals pathogenesis evolution and contrasting modes of karyotype evolution via chromosome fusion or intercentromeric recombination.</title>
        <authorList>
            <person name="Coelho M.A."/>
            <person name="David-Palma M."/>
            <person name="Shea T."/>
            <person name="Bowers K."/>
            <person name="McGinley-Smith S."/>
            <person name="Mohammad A.W."/>
            <person name="Gnirke A."/>
            <person name="Yurkov A.M."/>
            <person name="Nowrousian M."/>
            <person name="Sun S."/>
            <person name="Cuomo C.A."/>
            <person name="Heitman J."/>
        </authorList>
    </citation>
    <scope>NUCLEOTIDE SEQUENCE</scope>
    <source>
        <strain evidence="3">CBS 10118</strain>
    </source>
</reference>
<proteinExistence type="predicted"/>
<dbReference type="GeneID" id="30205681"/>
<reference evidence="2" key="3">
    <citation type="submission" date="2014-01" db="EMBL/GenBank/DDBJ databases">
        <title>Evolution of pathogenesis and genome organization in the Tremellales.</title>
        <authorList>
            <person name="Cuomo C."/>
            <person name="Litvintseva A."/>
            <person name="Heitman J."/>
            <person name="Chen Y."/>
            <person name="Sun S."/>
            <person name="Springer D."/>
            <person name="Dromer F."/>
            <person name="Young S."/>
            <person name="Zeng Q."/>
            <person name="Chapman S."/>
            <person name="Gujja S."/>
            <person name="Saif S."/>
            <person name="Birren B."/>
        </authorList>
    </citation>
    <scope>NUCLEOTIDE SEQUENCE</scope>
    <source>
        <strain evidence="2">CBS 10118</strain>
    </source>
</reference>